<accession>A0A0D6E046</accession>
<sequence>MADKISKRVLVLVSHLTFPVKKLQDWKNDAEKN</sequence>
<dbReference type="Proteomes" id="UP000033166">
    <property type="component" value="Chromosome I"/>
</dbReference>
<proteinExistence type="predicted"/>
<protein>
    <submittedName>
        <fullName evidence="1">Uncharacterized protein</fullName>
    </submittedName>
</protein>
<name>A0A0D6E046_9LACT</name>
<reference evidence="2" key="1">
    <citation type="submission" date="2015-01" db="EMBL/GenBank/DDBJ databases">
        <authorList>
            <person name="Andreevskaya M."/>
        </authorList>
    </citation>
    <scope>NUCLEOTIDE SEQUENCE [LARGE SCALE GENOMIC DNA]</scope>
    <source>
        <strain evidence="2">MKFS47</strain>
    </source>
</reference>
<evidence type="ECO:0000313" key="2">
    <source>
        <dbReference type="Proteomes" id="UP000033166"/>
    </source>
</evidence>
<gene>
    <name evidence="1" type="ORF">LACPI_1905</name>
</gene>
<dbReference type="EMBL" id="LN774769">
    <property type="protein sequence ID" value="CEN29105.1"/>
    <property type="molecule type" value="Genomic_DNA"/>
</dbReference>
<dbReference type="KEGG" id="lpk:LACPI_1905"/>
<organism evidence="1 2">
    <name type="scientific">Pseudolactococcus piscium MKFS47</name>
    <dbReference type="NCBI Taxonomy" id="297352"/>
    <lineage>
        <taxon>Bacteria</taxon>
        <taxon>Bacillati</taxon>
        <taxon>Bacillota</taxon>
        <taxon>Bacilli</taxon>
        <taxon>Lactobacillales</taxon>
        <taxon>Streptococcaceae</taxon>
        <taxon>Pseudolactococcus</taxon>
    </lineage>
</organism>
<dbReference type="AlphaFoldDB" id="A0A0D6E046"/>
<evidence type="ECO:0000313" key="1">
    <source>
        <dbReference type="EMBL" id="CEN29105.1"/>
    </source>
</evidence>
<dbReference type="HOGENOM" id="CLU_3382489_0_0_9"/>